<accession>A0ABD3KLG0</accession>
<keyword evidence="1 2" id="KW-0103">Bromodomain</keyword>
<dbReference type="InterPro" id="IPR036427">
    <property type="entry name" value="Bromodomain-like_sf"/>
</dbReference>
<dbReference type="SUPFAM" id="SSF47370">
    <property type="entry name" value="Bromodomain"/>
    <property type="match status" value="1"/>
</dbReference>
<dbReference type="Pfam" id="PF00439">
    <property type="entry name" value="Bromodomain"/>
    <property type="match status" value="1"/>
</dbReference>
<feature type="region of interest" description="Disordered" evidence="4">
    <location>
        <begin position="352"/>
        <end position="441"/>
    </location>
</feature>
<evidence type="ECO:0000259" key="5">
    <source>
        <dbReference type="PROSITE" id="PS50014"/>
    </source>
</evidence>
<feature type="compositionally biased region" description="Basic residues" evidence="4">
    <location>
        <begin position="430"/>
        <end position="441"/>
    </location>
</feature>
<dbReference type="Proteomes" id="UP001634007">
    <property type="component" value="Unassembled WGS sequence"/>
</dbReference>
<evidence type="ECO:0000313" key="6">
    <source>
        <dbReference type="EMBL" id="KAL3740192.1"/>
    </source>
</evidence>
<dbReference type="PANTHER" id="PTHR37888:SF4">
    <property type="entry name" value="OS07G0565300 PROTEIN"/>
    <property type="match status" value="1"/>
</dbReference>
<dbReference type="PROSITE" id="PS50014">
    <property type="entry name" value="BROMODOMAIN_2"/>
    <property type="match status" value="1"/>
</dbReference>
<feature type="coiled-coil region" evidence="3">
    <location>
        <begin position="67"/>
        <end position="101"/>
    </location>
</feature>
<dbReference type="EMBL" id="JBJKBG010000005">
    <property type="protein sequence ID" value="KAL3740192.1"/>
    <property type="molecule type" value="Genomic_DNA"/>
</dbReference>
<feature type="compositionally biased region" description="Polar residues" evidence="4">
    <location>
        <begin position="147"/>
        <end position="161"/>
    </location>
</feature>
<dbReference type="PANTHER" id="PTHR37888">
    <property type="entry name" value="DNA-BINDING BROMODOMAIN-CONTAINING PROTEIN"/>
    <property type="match status" value="1"/>
</dbReference>
<dbReference type="InterPro" id="IPR001487">
    <property type="entry name" value="Bromodomain"/>
</dbReference>
<proteinExistence type="predicted"/>
<keyword evidence="3" id="KW-0175">Coiled coil</keyword>
<feature type="compositionally biased region" description="Basic and acidic residues" evidence="4">
    <location>
        <begin position="164"/>
        <end position="181"/>
    </location>
</feature>
<name>A0ABD3KLG0_EUCGL</name>
<protein>
    <recommendedName>
        <fullName evidence="5">Bromo domain-containing protein</fullName>
    </recommendedName>
</protein>
<feature type="region of interest" description="Disordered" evidence="4">
    <location>
        <begin position="147"/>
        <end position="181"/>
    </location>
</feature>
<dbReference type="Gene3D" id="1.20.920.10">
    <property type="entry name" value="Bromodomain-like"/>
    <property type="match status" value="1"/>
</dbReference>
<evidence type="ECO:0000313" key="7">
    <source>
        <dbReference type="Proteomes" id="UP001634007"/>
    </source>
</evidence>
<feature type="compositionally biased region" description="Basic residues" evidence="4">
    <location>
        <begin position="362"/>
        <end position="372"/>
    </location>
</feature>
<dbReference type="InterPro" id="IPR001005">
    <property type="entry name" value="SANT/Myb"/>
</dbReference>
<comment type="caution">
    <text evidence="6">The sequence shown here is derived from an EMBL/GenBank/DDBJ whole genome shotgun (WGS) entry which is preliminary data.</text>
</comment>
<evidence type="ECO:0000256" key="3">
    <source>
        <dbReference type="SAM" id="Coils"/>
    </source>
</evidence>
<evidence type="ECO:0000256" key="4">
    <source>
        <dbReference type="SAM" id="MobiDB-lite"/>
    </source>
</evidence>
<feature type="domain" description="Bromo" evidence="5">
    <location>
        <begin position="257"/>
        <end position="327"/>
    </location>
</feature>
<gene>
    <name evidence="6" type="ORF">ACJRO7_021464</name>
</gene>
<keyword evidence="7" id="KW-1185">Reference proteome</keyword>
<sequence>MEMGRWSTWDELLLGGAVLRHGTGDWDRVASELRARIVWPCEITPKVCKAKYEDLQRRFSGHTAWFEELREQRMEELRRALEQSESSIGILESKLEYLKAEGGPYSNVDYDSSRTVSVVPVQNSYGAKSYRRQTPEGALSDSFTQEVSANSSSDGRVQLSVSAEGKETRPRTSKLSKRDRDRKIDMKLQELCRGQAGFLKKKRGLRKRKNCAVQIKEGSVGESEFIGPVDVLMDSQSRKGRRKETVDDLMRIFDSVVEHKSANIFYRRLNCQKRGRYKRLIRQHMDFHTIKSRISSLAVTSSAEVFRDLLLLVNNSLVFYSRRTREHKSALLLRDIVTQKLRQHYKGTEFVHTADVPVRPRGAPRRGAHKLPPRASNANSTVWTASLGSKSAGNSDSSPSAESSAIGERISISNWRRKRKNANDGPRSVRSNRGRKRVRTR</sequence>
<reference evidence="6 7" key="1">
    <citation type="submission" date="2024-11" db="EMBL/GenBank/DDBJ databases">
        <title>Chromosome-level genome assembly of Eucalyptus globulus Labill. provides insights into its genome evolution.</title>
        <authorList>
            <person name="Li X."/>
        </authorList>
    </citation>
    <scope>NUCLEOTIDE SEQUENCE [LARGE SCALE GENOMIC DNA]</scope>
    <source>
        <strain evidence="6">CL2024</strain>
        <tissue evidence="6">Fresh tender leaves</tissue>
    </source>
</reference>
<organism evidence="6 7">
    <name type="scientific">Eucalyptus globulus</name>
    <name type="common">Tasmanian blue gum</name>
    <dbReference type="NCBI Taxonomy" id="34317"/>
    <lineage>
        <taxon>Eukaryota</taxon>
        <taxon>Viridiplantae</taxon>
        <taxon>Streptophyta</taxon>
        <taxon>Embryophyta</taxon>
        <taxon>Tracheophyta</taxon>
        <taxon>Spermatophyta</taxon>
        <taxon>Magnoliopsida</taxon>
        <taxon>eudicotyledons</taxon>
        <taxon>Gunneridae</taxon>
        <taxon>Pentapetalae</taxon>
        <taxon>rosids</taxon>
        <taxon>malvids</taxon>
        <taxon>Myrtales</taxon>
        <taxon>Myrtaceae</taxon>
        <taxon>Myrtoideae</taxon>
        <taxon>Eucalypteae</taxon>
        <taxon>Eucalyptus</taxon>
    </lineage>
</organism>
<evidence type="ECO:0000256" key="1">
    <source>
        <dbReference type="ARBA" id="ARBA00023117"/>
    </source>
</evidence>
<evidence type="ECO:0000256" key="2">
    <source>
        <dbReference type="PROSITE-ProRule" id="PRU00035"/>
    </source>
</evidence>
<feature type="compositionally biased region" description="Low complexity" evidence="4">
    <location>
        <begin position="386"/>
        <end position="407"/>
    </location>
</feature>
<dbReference type="AlphaFoldDB" id="A0ABD3KLG0"/>
<dbReference type="CDD" id="cd00167">
    <property type="entry name" value="SANT"/>
    <property type="match status" value="1"/>
</dbReference>
<dbReference type="SMART" id="SM00297">
    <property type="entry name" value="BROMO"/>
    <property type="match status" value="1"/>
</dbReference>